<evidence type="ECO:0000313" key="2">
    <source>
        <dbReference type="Proteomes" id="UP001469553"/>
    </source>
</evidence>
<evidence type="ECO:0000313" key="1">
    <source>
        <dbReference type="EMBL" id="MEQ2290234.1"/>
    </source>
</evidence>
<dbReference type="Proteomes" id="UP001469553">
    <property type="component" value="Unassembled WGS sequence"/>
</dbReference>
<gene>
    <name evidence="1" type="ORF">AMECASPLE_001335</name>
</gene>
<sequence length="106" mass="11682">MCMCERKCSIVPTHQPVDSVDLLPLWIQGALEEAGPHPLSPGPQTTQIMDTHRDKNSTHIAFHNLTDVLSIRLIECTSLILEHVPSWQGYHQSGSCSLHAGSAFLV</sequence>
<dbReference type="EMBL" id="JAHRIP010028258">
    <property type="protein sequence ID" value="MEQ2290234.1"/>
    <property type="molecule type" value="Genomic_DNA"/>
</dbReference>
<protein>
    <submittedName>
        <fullName evidence="1">Uncharacterized protein</fullName>
    </submittedName>
</protein>
<accession>A0ABV0Y8W5</accession>
<organism evidence="1 2">
    <name type="scientific">Ameca splendens</name>
    <dbReference type="NCBI Taxonomy" id="208324"/>
    <lineage>
        <taxon>Eukaryota</taxon>
        <taxon>Metazoa</taxon>
        <taxon>Chordata</taxon>
        <taxon>Craniata</taxon>
        <taxon>Vertebrata</taxon>
        <taxon>Euteleostomi</taxon>
        <taxon>Actinopterygii</taxon>
        <taxon>Neopterygii</taxon>
        <taxon>Teleostei</taxon>
        <taxon>Neoteleostei</taxon>
        <taxon>Acanthomorphata</taxon>
        <taxon>Ovalentaria</taxon>
        <taxon>Atherinomorphae</taxon>
        <taxon>Cyprinodontiformes</taxon>
        <taxon>Goodeidae</taxon>
        <taxon>Ameca</taxon>
    </lineage>
</organism>
<reference evidence="1 2" key="1">
    <citation type="submission" date="2021-06" db="EMBL/GenBank/DDBJ databases">
        <authorList>
            <person name="Palmer J.M."/>
        </authorList>
    </citation>
    <scope>NUCLEOTIDE SEQUENCE [LARGE SCALE GENOMIC DNA]</scope>
    <source>
        <strain evidence="1 2">AS_MEX2019</strain>
        <tissue evidence="1">Muscle</tissue>
    </source>
</reference>
<name>A0ABV0Y8W5_9TELE</name>
<proteinExistence type="predicted"/>
<comment type="caution">
    <text evidence="1">The sequence shown here is derived from an EMBL/GenBank/DDBJ whole genome shotgun (WGS) entry which is preliminary data.</text>
</comment>
<keyword evidence="2" id="KW-1185">Reference proteome</keyword>